<evidence type="ECO:0000313" key="1">
    <source>
        <dbReference type="EMBL" id="PNH98453.1"/>
    </source>
</evidence>
<dbReference type="InterPro" id="IPR009679">
    <property type="entry name" value="Phage_186_CII-like"/>
</dbReference>
<dbReference type="Proteomes" id="UP000236547">
    <property type="component" value="Unassembled WGS sequence"/>
</dbReference>
<keyword evidence="2" id="KW-1185">Reference proteome</keyword>
<sequence length="182" mass="19933">MESNTAMCSYHAKAQQCFDDACTAFALKHNLCHLADEIGIERNVLRNMLNPNQSRLLTPPLMFSISKATADYSIVYALLRDLDIVAAHVPHNSNDSDQETFLKRVLENSLTAGELSRLALEFGGESRLPRSSKNNIIAKCQHGISNLVLIISDLENRTSGMTPFLSMGVDFIANGAPLPGLT</sequence>
<protein>
    <submittedName>
        <fullName evidence="1">Transcriptional regulator</fullName>
    </submittedName>
</protein>
<dbReference type="RefSeq" id="WP_102969440.1">
    <property type="nucleotide sequence ID" value="NZ_POSM01000034.1"/>
</dbReference>
<dbReference type="Pfam" id="PF06892">
    <property type="entry name" value="Phage_CP76"/>
    <property type="match status" value="1"/>
</dbReference>
<accession>A0ABX4W5U1</accession>
<gene>
    <name evidence="1" type="ORF">C1O25_18620</name>
</gene>
<organism evidence="1 2">
    <name type="scientific">Vibrio diazotrophicus</name>
    <dbReference type="NCBI Taxonomy" id="685"/>
    <lineage>
        <taxon>Bacteria</taxon>
        <taxon>Pseudomonadati</taxon>
        <taxon>Pseudomonadota</taxon>
        <taxon>Gammaproteobacteria</taxon>
        <taxon>Vibrionales</taxon>
        <taxon>Vibrionaceae</taxon>
        <taxon>Vibrio</taxon>
    </lineage>
</organism>
<evidence type="ECO:0000313" key="2">
    <source>
        <dbReference type="Proteomes" id="UP000236547"/>
    </source>
</evidence>
<proteinExistence type="predicted"/>
<name>A0ABX4W5U1_VIBDI</name>
<dbReference type="EMBL" id="POSM01000034">
    <property type="protein sequence ID" value="PNH98453.1"/>
    <property type="molecule type" value="Genomic_DNA"/>
</dbReference>
<comment type="caution">
    <text evidence="1">The sequence shown here is derived from an EMBL/GenBank/DDBJ whole genome shotgun (WGS) entry which is preliminary data.</text>
</comment>
<reference evidence="1 2" key="1">
    <citation type="submission" date="2018-01" db="EMBL/GenBank/DDBJ databases">
        <title>Draft genome sequences of six Vibrio diazotrophicus strains isolated from deep-sea sediments of the Baltic Sea.</title>
        <authorList>
            <person name="Castillo D."/>
            <person name="Vandieken V."/>
            <person name="Chiang O."/>
            <person name="Middelboe M."/>
        </authorList>
    </citation>
    <scope>NUCLEOTIDE SEQUENCE [LARGE SCALE GENOMIC DNA]</scope>
    <source>
        <strain evidence="1 2">65.10M</strain>
    </source>
</reference>